<sequence>MPKTLKSGEREMVLKVKSFCEKEKSNKGPIIAFESVRLRVAAMTGISEKTVTKISKEGEVAASTSTKISTPGKSRPRDSKIQLDDFEMCALRHKIHEFYVVRKELPTLTKILHELRNDIDYKGSRTTLWRIMKKMGFFFKNCHSKRKVLMERHDIVAWRFRYLNELRDNRNREQRPVIYLDETYIHSTYCAGKCWQSEMLNEEGVLSSDSKGPRWIIVHAGGEMGFIPNA</sequence>
<accession>A0AAU9TP92</accession>
<reference evidence="1" key="1">
    <citation type="submission" date="2022-03" db="EMBL/GenBank/DDBJ databases">
        <authorList>
            <person name="Tunstrom K."/>
        </authorList>
    </citation>
    <scope>NUCLEOTIDE SEQUENCE</scope>
</reference>
<dbReference type="PANTHER" id="PTHR33939:SF1">
    <property type="entry name" value="DUF4371 DOMAIN-CONTAINING PROTEIN"/>
    <property type="match status" value="1"/>
</dbReference>
<comment type="caution">
    <text evidence="1">The sequence shown here is derived from an EMBL/GenBank/DDBJ whole genome shotgun (WGS) entry which is preliminary data.</text>
</comment>
<name>A0AAU9TP92_EUPED</name>
<dbReference type="AlphaFoldDB" id="A0AAU9TP92"/>
<evidence type="ECO:0000313" key="1">
    <source>
        <dbReference type="EMBL" id="CAH2087753.1"/>
    </source>
</evidence>
<dbReference type="EMBL" id="CAKOGL010000007">
    <property type="protein sequence ID" value="CAH2087753.1"/>
    <property type="molecule type" value="Genomic_DNA"/>
</dbReference>
<gene>
    <name evidence="1" type="ORF">EEDITHA_LOCUS3981</name>
</gene>
<organism evidence="1 2">
    <name type="scientific">Euphydryas editha</name>
    <name type="common">Edith's checkerspot</name>
    <dbReference type="NCBI Taxonomy" id="104508"/>
    <lineage>
        <taxon>Eukaryota</taxon>
        <taxon>Metazoa</taxon>
        <taxon>Ecdysozoa</taxon>
        <taxon>Arthropoda</taxon>
        <taxon>Hexapoda</taxon>
        <taxon>Insecta</taxon>
        <taxon>Pterygota</taxon>
        <taxon>Neoptera</taxon>
        <taxon>Endopterygota</taxon>
        <taxon>Lepidoptera</taxon>
        <taxon>Glossata</taxon>
        <taxon>Ditrysia</taxon>
        <taxon>Papilionoidea</taxon>
        <taxon>Nymphalidae</taxon>
        <taxon>Nymphalinae</taxon>
        <taxon>Euphydryas</taxon>
    </lineage>
</organism>
<evidence type="ECO:0000313" key="2">
    <source>
        <dbReference type="Proteomes" id="UP001153954"/>
    </source>
</evidence>
<proteinExistence type="predicted"/>
<dbReference type="PANTHER" id="PTHR33939">
    <property type="entry name" value="PROTEIN CBG22215"/>
    <property type="match status" value="1"/>
</dbReference>
<evidence type="ECO:0008006" key="3">
    <source>
        <dbReference type="Google" id="ProtNLM"/>
    </source>
</evidence>
<keyword evidence="2" id="KW-1185">Reference proteome</keyword>
<protein>
    <recommendedName>
        <fullName evidence="3">Transposase</fullName>
    </recommendedName>
</protein>
<dbReference type="Proteomes" id="UP001153954">
    <property type="component" value="Unassembled WGS sequence"/>
</dbReference>